<evidence type="ECO:0000256" key="4">
    <source>
        <dbReference type="ARBA" id="ARBA00025742"/>
    </source>
</evidence>
<sequence length="274" mass="30926">MNTTPSDELQSSSVKLLQLTDTHLFAPRDGCLLSVNTQDSFKAVVNEVVLQEKIFDALLATGDISQDHSEHSYRKFEDGIQPLNLPCYWLPGNHDFKPSMNSLIPSQQIHSVDHVLLGEHWQIVLLDSQVVGVPHGRLSEQQLSNLERYLSDNSQRHTLILLHHHPILVGSAWLDQHSLKDADEFWSIVEQHSNAKAVLCGHIHQDLDRERSGVRVMATPSTCVQFKPQSNEFALDTQSPGWRELELFADGRVETQVHRLPSGSFRPDFSADGY</sequence>
<evidence type="ECO:0000313" key="8">
    <source>
        <dbReference type="Proteomes" id="UP001139488"/>
    </source>
</evidence>
<feature type="binding site" evidence="5">
    <location>
        <position position="93"/>
    </location>
    <ligand>
        <name>Fe cation</name>
        <dbReference type="ChEBI" id="CHEBI:24875"/>
        <label>2</label>
    </ligand>
</feature>
<accession>A0A9X2AX36</accession>
<dbReference type="GO" id="GO:0004115">
    <property type="term" value="F:3',5'-cyclic-AMP phosphodiesterase activity"/>
    <property type="evidence" value="ECO:0007669"/>
    <property type="project" value="UniProtKB-UniRule"/>
</dbReference>
<dbReference type="PANTHER" id="PTHR42988">
    <property type="entry name" value="PHOSPHOHYDROLASE"/>
    <property type="match status" value="1"/>
</dbReference>
<dbReference type="PANTHER" id="PTHR42988:SF2">
    <property type="entry name" value="CYCLIC NUCLEOTIDE PHOSPHODIESTERASE CBUA0032-RELATED"/>
    <property type="match status" value="1"/>
</dbReference>
<evidence type="ECO:0000256" key="5">
    <source>
        <dbReference type="HAMAP-Rule" id="MF_00905"/>
    </source>
</evidence>
<evidence type="ECO:0000313" key="7">
    <source>
        <dbReference type="EMBL" id="MCJ2378025.1"/>
    </source>
</evidence>
<dbReference type="NCBIfam" id="NF008359">
    <property type="entry name" value="PRK11148.1"/>
    <property type="match status" value="1"/>
</dbReference>
<evidence type="ECO:0000256" key="2">
    <source>
        <dbReference type="ARBA" id="ARBA00022801"/>
    </source>
</evidence>
<dbReference type="Proteomes" id="UP001139488">
    <property type="component" value="Unassembled WGS sequence"/>
</dbReference>
<feature type="binding site" evidence="5">
    <location>
        <position position="204"/>
    </location>
    <ligand>
        <name>AMP</name>
        <dbReference type="ChEBI" id="CHEBI:456215"/>
    </ligand>
</feature>
<keyword evidence="1 5" id="KW-0479">Metal-binding</keyword>
<reference evidence="7" key="1">
    <citation type="submission" date="2021-11" db="EMBL/GenBank/DDBJ databases">
        <title>Vibrio ZSDE26 sp. nov. and Vibrio ZSDZ34 sp. nov., isolated from coastal seawater in Qingdao.</title>
        <authorList>
            <person name="Zhang P."/>
        </authorList>
    </citation>
    <scope>NUCLEOTIDE SEQUENCE</scope>
    <source>
        <strain evidence="7">ZSDZ34</strain>
    </source>
</reference>
<dbReference type="InterPro" id="IPR046379">
    <property type="entry name" value="cAMP_phosphodiest_CpdA"/>
</dbReference>
<comment type="catalytic activity">
    <reaction evidence="5">
        <text>3',5'-cyclic AMP + H2O = AMP + H(+)</text>
        <dbReference type="Rhea" id="RHEA:25277"/>
        <dbReference type="ChEBI" id="CHEBI:15377"/>
        <dbReference type="ChEBI" id="CHEBI:15378"/>
        <dbReference type="ChEBI" id="CHEBI:58165"/>
        <dbReference type="ChEBI" id="CHEBI:456215"/>
        <dbReference type="EC" id="3.1.4.53"/>
    </reaction>
</comment>
<dbReference type="HAMAP" id="MF_00905">
    <property type="entry name" value="cAMP_phosphodiest_CpdA"/>
    <property type="match status" value="1"/>
</dbReference>
<dbReference type="AlphaFoldDB" id="A0A9X2AX36"/>
<dbReference type="GO" id="GO:0046872">
    <property type="term" value="F:metal ion binding"/>
    <property type="evidence" value="ECO:0007669"/>
    <property type="project" value="UniProtKB-UniRule"/>
</dbReference>
<feature type="binding site" evidence="5">
    <location>
        <position position="204"/>
    </location>
    <ligand>
        <name>Fe cation</name>
        <dbReference type="ChEBI" id="CHEBI:24875"/>
        <label>1</label>
    </ligand>
</feature>
<dbReference type="SUPFAM" id="SSF56300">
    <property type="entry name" value="Metallo-dependent phosphatases"/>
    <property type="match status" value="1"/>
</dbReference>
<evidence type="ECO:0000259" key="6">
    <source>
        <dbReference type="Pfam" id="PF00149"/>
    </source>
</evidence>
<dbReference type="GO" id="GO:0000166">
    <property type="term" value="F:nucleotide binding"/>
    <property type="evidence" value="ECO:0007669"/>
    <property type="project" value="UniProtKB-UniRule"/>
</dbReference>
<dbReference type="CDD" id="cd07402">
    <property type="entry name" value="MPP_GpdQ"/>
    <property type="match status" value="1"/>
</dbReference>
<gene>
    <name evidence="5 7" type="primary">cpdA</name>
    <name evidence="7" type="ORF">LNL84_14400</name>
</gene>
<keyword evidence="2 5" id="KW-0378">Hydrolase</keyword>
<protein>
    <recommendedName>
        <fullName evidence="5">3',5'-cyclic adenosine monophosphate phosphodiesterase CpdA</fullName>
        <shortName evidence="5">3',5'-cyclic AMP phosphodiesterase</shortName>
        <shortName evidence="5">cAMP phosphodiesterase</shortName>
        <ecNumber evidence="5">3.1.4.53</ecNumber>
    </recommendedName>
</protein>
<feature type="binding site" evidence="5">
    <location>
        <position position="63"/>
    </location>
    <ligand>
        <name>Fe cation</name>
        <dbReference type="ChEBI" id="CHEBI:24875"/>
        <label>1</label>
    </ligand>
</feature>
<comment type="cofactor">
    <cofactor evidence="5">
        <name>Fe(2+)</name>
        <dbReference type="ChEBI" id="CHEBI:29033"/>
    </cofactor>
    <text evidence="5">Binds 2 Fe(2+) ions per subunit.</text>
</comment>
<keyword evidence="8" id="KW-1185">Reference proteome</keyword>
<dbReference type="InterPro" id="IPR029052">
    <property type="entry name" value="Metallo-depent_PP-like"/>
</dbReference>
<keyword evidence="3 5" id="KW-0408">Iron</keyword>
<dbReference type="Pfam" id="PF00149">
    <property type="entry name" value="Metallophos"/>
    <property type="match status" value="1"/>
</dbReference>
<feature type="binding site" evidence="5">
    <location>
        <position position="63"/>
    </location>
    <ligand>
        <name>Fe cation</name>
        <dbReference type="ChEBI" id="CHEBI:24875"/>
        <label>2</label>
    </ligand>
</feature>
<feature type="binding site" evidence="5">
    <location>
        <begin position="93"/>
        <end position="94"/>
    </location>
    <ligand>
        <name>AMP</name>
        <dbReference type="ChEBI" id="CHEBI:456215"/>
    </ligand>
</feature>
<dbReference type="EMBL" id="JAJNNZ010000012">
    <property type="protein sequence ID" value="MCJ2378025.1"/>
    <property type="molecule type" value="Genomic_DNA"/>
</dbReference>
<feature type="binding site" evidence="5">
    <location>
        <position position="23"/>
    </location>
    <ligand>
        <name>Fe cation</name>
        <dbReference type="ChEBI" id="CHEBI:24875"/>
        <label>1</label>
    </ligand>
</feature>
<keyword evidence="5" id="KW-0547">Nucleotide-binding</keyword>
<dbReference type="EC" id="3.1.4.53" evidence="5"/>
<name>A0A9X2AX36_9VIBR</name>
<feature type="binding site" evidence="5">
    <location>
        <position position="21"/>
    </location>
    <ligand>
        <name>Fe cation</name>
        <dbReference type="ChEBI" id="CHEBI:24875"/>
        <label>1</label>
    </ligand>
</feature>
<comment type="caution">
    <text evidence="7">The sequence shown here is derived from an EMBL/GenBank/DDBJ whole genome shotgun (WGS) entry which is preliminary data.</text>
</comment>
<organism evidence="7 8">
    <name type="scientific">Vibrio gelatinilyticus</name>
    <dbReference type="NCBI Taxonomy" id="2893468"/>
    <lineage>
        <taxon>Bacteria</taxon>
        <taxon>Pseudomonadati</taxon>
        <taxon>Pseudomonadota</taxon>
        <taxon>Gammaproteobacteria</taxon>
        <taxon>Vibrionales</taxon>
        <taxon>Vibrionaceae</taxon>
        <taxon>Vibrio</taxon>
    </lineage>
</organism>
<feature type="binding site" evidence="5">
    <location>
        <position position="202"/>
    </location>
    <ligand>
        <name>Fe cation</name>
        <dbReference type="ChEBI" id="CHEBI:24875"/>
        <label>2</label>
    </ligand>
</feature>
<keyword evidence="5" id="KW-0114">cAMP</keyword>
<comment type="function">
    <text evidence="5">Hydrolyzes cAMP to 5'-AMP. Plays an important regulatory role in modulating the intracellular concentration of cAMP, thereby influencing cAMP-dependent processes.</text>
</comment>
<dbReference type="RefSeq" id="WP_244358266.1">
    <property type="nucleotide sequence ID" value="NZ_JAJNNZ010000012.1"/>
</dbReference>
<feature type="binding site" evidence="5">
    <location>
        <position position="163"/>
    </location>
    <ligand>
        <name>Fe cation</name>
        <dbReference type="ChEBI" id="CHEBI:24875"/>
        <label>2</label>
    </ligand>
</feature>
<feature type="binding site" evidence="5">
    <location>
        <position position="23"/>
    </location>
    <ligand>
        <name>AMP</name>
        <dbReference type="ChEBI" id="CHEBI:456215"/>
    </ligand>
</feature>
<evidence type="ECO:0000256" key="1">
    <source>
        <dbReference type="ARBA" id="ARBA00022723"/>
    </source>
</evidence>
<feature type="binding site" evidence="5">
    <location>
        <position position="63"/>
    </location>
    <ligand>
        <name>AMP</name>
        <dbReference type="ChEBI" id="CHEBI:456215"/>
    </ligand>
</feature>
<dbReference type="Gene3D" id="3.60.21.10">
    <property type="match status" value="1"/>
</dbReference>
<dbReference type="InterPro" id="IPR026575">
    <property type="entry name" value="GpdQ/CpdA-like"/>
</dbReference>
<comment type="similarity">
    <text evidence="4 5">Belongs to the cyclic nucleotide phosphodiesterase class-III family.</text>
</comment>
<dbReference type="InterPro" id="IPR050884">
    <property type="entry name" value="CNP_phosphodiesterase-III"/>
</dbReference>
<dbReference type="InterPro" id="IPR004843">
    <property type="entry name" value="Calcineurin-like_PHP"/>
</dbReference>
<proteinExistence type="inferred from homology"/>
<evidence type="ECO:0000256" key="3">
    <source>
        <dbReference type="ARBA" id="ARBA00023004"/>
    </source>
</evidence>
<feature type="domain" description="Calcineurin-like phosphoesterase" evidence="6">
    <location>
        <begin position="15"/>
        <end position="205"/>
    </location>
</feature>